<reference evidence="9" key="4">
    <citation type="journal article" date="2014" name="Nature">
        <title>Elephant shark genome provides unique insights into gnathostome evolution.</title>
        <authorList>
            <consortium name="International Elephant Shark Genome Sequencing Consortium"/>
            <person name="Venkatesh B."/>
            <person name="Lee A.P."/>
            <person name="Ravi V."/>
            <person name="Maurya A.K."/>
            <person name="Lian M.M."/>
            <person name="Swann J.B."/>
            <person name="Ohta Y."/>
            <person name="Flajnik M.F."/>
            <person name="Sutoh Y."/>
            <person name="Kasahara M."/>
            <person name="Hoon S."/>
            <person name="Gangu V."/>
            <person name="Roy S.W."/>
            <person name="Irimia M."/>
            <person name="Korzh V."/>
            <person name="Kondrychyn I."/>
            <person name="Lim Z.W."/>
            <person name="Tay B.H."/>
            <person name="Tohari S."/>
            <person name="Kong K.W."/>
            <person name="Ho S."/>
            <person name="Lorente-Galdos B."/>
            <person name="Quilez J."/>
            <person name="Marques-Bonet T."/>
            <person name="Raney B.J."/>
            <person name="Ingham P.W."/>
            <person name="Tay A."/>
            <person name="Hillier L.W."/>
            <person name="Minx P."/>
            <person name="Boehm T."/>
            <person name="Wilson R.K."/>
            <person name="Brenner S."/>
            <person name="Warren W.C."/>
        </authorList>
    </citation>
    <scope>NUCLEOTIDE SEQUENCE [LARGE SCALE GENOMIC DNA]</scope>
</reference>
<evidence type="ECO:0000256" key="1">
    <source>
        <dbReference type="ARBA" id="ARBA00004141"/>
    </source>
</evidence>
<organism evidence="7">
    <name type="scientific">Callorhinchus milii</name>
    <name type="common">Ghost shark</name>
    <dbReference type="NCBI Taxonomy" id="7868"/>
    <lineage>
        <taxon>Eukaryota</taxon>
        <taxon>Metazoa</taxon>
        <taxon>Chordata</taxon>
        <taxon>Craniata</taxon>
        <taxon>Vertebrata</taxon>
        <taxon>Chondrichthyes</taxon>
        <taxon>Holocephali</taxon>
        <taxon>Chimaeriformes</taxon>
        <taxon>Callorhinchidae</taxon>
        <taxon>Callorhinchus</taxon>
    </lineage>
</organism>
<keyword evidence="5 6" id="KW-0472">Membrane</keyword>
<feature type="transmembrane region" description="Helical" evidence="6">
    <location>
        <begin position="44"/>
        <end position="68"/>
    </location>
</feature>
<dbReference type="PANTHER" id="PTHR14198">
    <property type="entry name" value="TRANSMEMBRANE 4 L6 FAMILY MEMBER 1-RELATED"/>
    <property type="match status" value="1"/>
</dbReference>
<evidence type="ECO:0000256" key="4">
    <source>
        <dbReference type="ARBA" id="ARBA00022989"/>
    </source>
</evidence>
<comment type="similarity">
    <text evidence="2">Belongs to the L6 tetraspanin family.</text>
</comment>
<keyword evidence="3 6" id="KW-0812">Transmembrane</keyword>
<dbReference type="KEGG" id="cmk:103184227"/>
<comment type="subcellular location">
    <subcellularLocation>
        <location evidence="1">Membrane</location>
        <topology evidence="1">Multi-pass membrane protein</topology>
    </subcellularLocation>
</comment>
<dbReference type="GeneID" id="103184227"/>
<dbReference type="GO" id="GO:0016020">
    <property type="term" value="C:membrane"/>
    <property type="evidence" value="ECO:0007669"/>
    <property type="project" value="UniProtKB-SubCell"/>
</dbReference>
<name>K4G0I3_CALMI</name>
<reference evidence="8" key="5">
    <citation type="submission" date="2025-05" db="UniProtKB">
        <authorList>
            <consortium name="Ensembl"/>
        </authorList>
    </citation>
    <scope>IDENTIFICATION</scope>
</reference>
<protein>
    <submittedName>
        <fullName evidence="7">Transmembrane 4 L six family member 4</fullName>
    </submittedName>
</protein>
<reference evidence="9" key="2">
    <citation type="journal article" date="2007" name="PLoS Biol.">
        <title>Survey sequencing and comparative analysis of the elephant shark (Callorhinchus milii) genome.</title>
        <authorList>
            <person name="Venkatesh B."/>
            <person name="Kirkness E.F."/>
            <person name="Loh Y.H."/>
            <person name="Halpern A.L."/>
            <person name="Lee A.P."/>
            <person name="Johnson J."/>
            <person name="Dandona N."/>
            <person name="Viswanathan L.D."/>
            <person name="Tay A."/>
            <person name="Venter J.C."/>
            <person name="Strausberg R.L."/>
            <person name="Brenner S."/>
        </authorList>
    </citation>
    <scope>NUCLEOTIDE SEQUENCE [LARGE SCALE GENOMIC DNA]</scope>
</reference>
<keyword evidence="4 6" id="KW-1133">Transmembrane helix</keyword>
<dbReference type="OrthoDB" id="9449742at2759"/>
<dbReference type="Pfam" id="PF05805">
    <property type="entry name" value="L6_membrane"/>
    <property type="match status" value="1"/>
</dbReference>
<evidence type="ECO:0000256" key="6">
    <source>
        <dbReference type="SAM" id="Phobius"/>
    </source>
</evidence>
<proteinExistence type="evidence at transcript level"/>
<reference evidence="7" key="3">
    <citation type="journal article" date="2012" name="PLoS ONE">
        <title>Sequencing and Analysis of Full-Length cDNAs, 5'-ESTs and 3'-ESTs from a Cartilaginous Fish, the Elephant Shark (Callorhinchus milii).</title>
        <authorList>
            <person name="Tan Y.Y."/>
            <person name="Kodzius R."/>
            <person name="Tay B.H."/>
            <person name="Tay A."/>
            <person name="Brenner S."/>
            <person name="Venkatesh B."/>
        </authorList>
    </citation>
    <scope>NUCLEOTIDE SEQUENCE</scope>
    <source>
        <tissue evidence="7">Liver</tissue>
    </source>
</reference>
<feature type="transmembrane region" description="Helical" evidence="6">
    <location>
        <begin position="12"/>
        <end position="32"/>
    </location>
</feature>
<evidence type="ECO:0000256" key="2">
    <source>
        <dbReference type="ARBA" id="ARBA00006193"/>
    </source>
</evidence>
<evidence type="ECO:0000256" key="5">
    <source>
        <dbReference type="ARBA" id="ARBA00023136"/>
    </source>
</evidence>
<evidence type="ECO:0000256" key="3">
    <source>
        <dbReference type="ARBA" id="ARBA00022692"/>
    </source>
</evidence>
<evidence type="ECO:0000313" key="8">
    <source>
        <dbReference type="Ensembl" id="ENSCMIP00000031255.1"/>
    </source>
</evidence>
<dbReference type="OMA" id="SYLFNQT"/>
<dbReference type="PANTHER" id="PTHR14198:SF20">
    <property type="entry name" value="TRANSMEMBRANE 4 L SIX FAMILY MEMBER 1A"/>
    <property type="match status" value="1"/>
</dbReference>
<sequence>MCTGKCAKCIGGALFPLALCSIVANILLYFPNGQIIEIDEITDFVWFFPGIAGGGILILLPAFMMFWAGGDGCCGNRCGMMLSVLLSAGGFIGAGYCTVISGYALAQGPLCETGNGKFEYPFRNDILTEHYLLNQTSWELCKKPENIVLWNLVLFSALLGLGAIDLLLCLIQVINGLFGCLCGTCIRHRQDNII</sequence>
<dbReference type="GeneTree" id="ENSGT01030000234590"/>
<dbReference type="AlphaFoldDB" id="K4G0I3"/>
<feature type="transmembrane region" description="Helical" evidence="6">
    <location>
        <begin position="80"/>
        <end position="106"/>
    </location>
</feature>
<reference evidence="9" key="1">
    <citation type="journal article" date="2006" name="Science">
        <title>Ancient noncoding elements conserved in the human genome.</title>
        <authorList>
            <person name="Venkatesh B."/>
            <person name="Kirkness E.F."/>
            <person name="Loh Y.H."/>
            <person name="Halpern A.L."/>
            <person name="Lee A.P."/>
            <person name="Johnson J."/>
            <person name="Dandona N."/>
            <person name="Viswanathan L.D."/>
            <person name="Tay A."/>
            <person name="Venter J.C."/>
            <person name="Strausberg R.L."/>
            <person name="Brenner S."/>
        </authorList>
    </citation>
    <scope>NUCLEOTIDE SEQUENCE [LARGE SCALE GENOMIC DNA]</scope>
</reference>
<keyword evidence="9" id="KW-1185">Reference proteome</keyword>
<evidence type="ECO:0000313" key="7">
    <source>
        <dbReference type="EMBL" id="AFK11316.1"/>
    </source>
</evidence>
<feature type="transmembrane region" description="Helical" evidence="6">
    <location>
        <begin position="147"/>
        <end position="171"/>
    </location>
</feature>
<dbReference type="EMBL" id="JX053088">
    <property type="protein sequence ID" value="AFK11316.1"/>
    <property type="molecule type" value="mRNA"/>
</dbReference>
<dbReference type="Ensembl" id="ENSCMIT00000031730.1">
    <property type="protein sequence ID" value="ENSCMIP00000031255.1"/>
    <property type="gene ID" value="ENSCMIG00000013435.1"/>
</dbReference>
<dbReference type="Proteomes" id="UP000314986">
    <property type="component" value="Unassembled WGS sequence"/>
</dbReference>
<evidence type="ECO:0000313" key="9">
    <source>
        <dbReference type="Proteomes" id="UP000314986"/>
    </source>
</evidence>
<dbReference type="RefSeq" id="NP_001279382.1">
    <property type="nucleotide sequence ID" value="NM_001292453.1"/>
</dbReference>
<dbReference type="InterPro" id="IPR008661">
    <property type="entry name" value="L6_membrane"/>
</dbReference>
<accession>K4G0I3</accession>
<gene>
    <name evidence="8" type="primary">LOC103184227</name>
</gene>